<dbReference type="PANTHER" id="PTHR43395">
    <property type="entry name" value="SENSOR HISTIDINE KINASE CHEA"/>
    <property type="match status" value="1"/>
</dbReference>
<comment type="caution">
    <text evidence="3">Lacks conserved residue(s) required for the propagation of feature annotation.</text>
</comment>
<dbReference type="SMART" id="SM00448">
    <property type="entry name" value="REC"/>
    <property type="match status" value="1"/>
</dbReference>
<evidence type="ECO:0000256" key="1">
    <source>
        <dbReference type="ARBA" id="ARBA00023012"/>
    </source>
</evidence>
<dbReference type="PROSITE" id="PS50894">
    <property type="entry name" value="HPT"/>
    <property type="match status" value="1"/>
</dbReference>
<evidence type="ECO:0000259" key="4">
    <source>
        <dbReference type="PROSITE" id="PS50110"/>
    </source>
</evidence>
<gene>
    <name evidence="6" type="ORF">H8K32_13010</name>
</gene>
<dbReference type="Gene3D" id="3.40.50.2300">
    <property type="match status" value="1"/>
</dbReference>
<evidence type="ECO:0000256" key="3">
    <source>
        <dbReference type="PROSITE-ProRule" id="PRU00169"/>
    </source>
</evidence>
<organism evidence="6 7">
    <name type="scientific">Undibacterium jejuense</name>
    <dbReference type="NCBI Taxonomy" id="1344949"/>
    <lineage>
        <taxon>Bacteria</taxon>
        <taxon>Pseudomonadati</taxon>
        <taxon>Pseudomonadota</taxon>
        <taxon>Betaproteobacteria</taxon>
        <taxon>Burkholderiales</taxon>
        <taxon>Oxalobacteraceae</taxon>
        <taxon>Undibacterium</taxon>
    </lineage>
</organism>
<feature type="domain" description="HPt" evidence="5">
    <location>
        <begin position="4"/>
        <end position="108"/>
    </location>
</feature>
<dbReference type="CDD" id="cd00088">
    <property type="entry name" value="HPT"/>
    <property type="match status" value="1"/>
</dbReference>
<accession>A0A923KQF9</accession>
<dbReference type="RefSeq" id="WP_186912962.1">
    <property type="nucleotide sequence ID" value="NZ_JACOFV010000011.1"/>
</dbReference>
<evidence type="ECO:0000259" key="5">
    <source>
        <dbReference type="PROSITE" id="PS50894"/>
    </source>
</evidence>
<feature type="modified residue" description="Phosphohistidine" evidence="2">
    <location>
        <position position="51"/>
    </location>
</feature>
<dbReference type="EMBL" id="JACOFV010000011">
    <property type="protein sequence ID" value="MBC3863024.1"/>
    <property type="molecule type" value="Genomic_DNA"/>
</dbReference>
<dbReference type="InterPro" id="IPR011006">
    <property type="entry name" value="CheY-like_superfamily"/>
</dbReference>
<proteinExistence type="predicted"/>
<keyword evidence="2" id="KW-0597">Phosphoprotein</keyword>
<evidence type="ECO:0000313" key="6">
    <source>
        <dbReference type="EMBL" id="MBC3863024.1"/>
    </source>
</evidence>
<sequence length="249" mass="28172">MNKAQAMLDALRSNYLTDLPSHIDDMESLVLKLEAQGFDLEVCRDLYRQIHSLKGSGGTYGMHVISDICHPFEDLISDLLEHNESLYQGFVATALEYIDLLRKVTCQYQQSKNPGEDIKLKLQDLRNQALHSPYSALVVESSDVVVNIIKEVLKLYRFRVEVAKDGYLGLGRILSEPFDLVVTGLETPRMNGMALISAAQRLGGKFKNTKCILITASKLKQDKDIPDFVLQKDALFRESFNRVVHRLIN</sequence>
<evidence type="ECO:0000313" key="7">
    <source>
        <dbReference type="Proteomes" id="UP000634011"/>
    </source>
</evidence>
<dbReference type="SUPFAM" id="SSF47226">
    <property type="entry name" value="Histidine-containing phosphotransfer domain, HPT domain"/>
    <property type="match status" value="1"/>
</dbReference>
<feature type="domain" description="Response regulatory" evidence="4">
    <location>
        <begin position="135"/>
        <end position="247"/>
    </location>
</feature>
<dbReference type="InterPro" id="IPR008207">
    <property type="entry name" value="Sig_transdc_His_kin_Hpt_dom"/>
</dbReference>
<keyword evidence="7" id="KW-1185">Reference proteome</keyword>
<dbReference type="AlphaFoldDB" id="A0A923KQF9"/>
<dbReference type="InterPro" id="IPR051315">
    <property type="entry name" value="Bact_Chemotaxis_CheA"/>
</dbReference>
<dbReference type="InterPro" id="IPR001789">
    <property type="entry name" value="Sig_transdc_resp-reg_receiver"/>
</dbReference>
<dbReference type="Pfam" id="PF00072">
    <property type="entry name" value="Response_reg"/>
    <property type="match status" value="1"/>
</dbReference>
<reference evidence="6" key="1">
    <citation type="submission" date="2020-08" db="EMBL/GenBank/DDBJ databases">
        <title>Novel species isolated from subtropical streams in China.</title>
        <authorList>
            <person name="Lu H."/>
        </authorList>
    </citation>
    <scope>NUCLEOTIDE SEQUENCE</scope>
    <source>
        <strain evidence="6">KACC 12607</strain>
    </source>
</reference>
<dbReference type="PROSITE" id="PS50110">
    <property type="entry name" value="RESPONSE_REGULATORY"/>
    <property type="match status" value="1"/>
</dbReference>
<dbReference type="SUPFAM" id="SSF52172">
    <property type="entry name" value="CheY-like"/>
    <property type="match status" value="1"/>
</dbReference>
<dbReference type="SMART" id="SM00073">
    <property type="entry name" value="HPT"/>
    <property type="match status" value="1"/>
</dbReference>
<dbReference type="PANTHER" id="PTHR43395:SF1">
    <property type="entry name" value="CHEMOTAXIS PROTEIN CHEA"/>
    <property type="match status" value="1"/>
</dbReference>
<keyword evidence="1" id="KW-0902">Two-component regulatory system</keyword>
<protein>
    <submittedName>
        <fullName evidence="6">Hpt domain-containing protein</fullName>
    </submittedName>
</protein>
<dbReference type="Pfam" id="PF01627">
    <property type="entry name" value="Hpt"/>
    <property type="match status" value="1"/>
</dbReference>
<dbReference type="GO" id="GO:0000160">
    <property type="term" value="P:phosphorelay signal transduction system"/>
    <property type="evidence" value="ECO:0007669"/>
    <property type="project" value="UniProtKB-KW"/>
</dbReference>
<evidence type="ECO:0000256" key="2">
    <source>
        <dbReference type="PROSITE-ProRule" id="PRU00110"/>
    </source>
</evidence>
<dbReference type="InterPro" id="IPR036641">
    <property type="entry name" value="HPT_dom_sf"/>
</dbReference>
<name>A0A923KQF9_9BURK</name>
<dbReference type="Proteomes" id="UP000634011">
    <property type="component" value="Unassembled WGS sequence"/>
</dbReference>
<dbReference type="GO" id="GO:0004672">
    <property type="term" value="F:protein kinase activity"/>
    <property type="evidence" value="ECO:0007669"/>
    <property type="project" value="UniProtKB-ARBA"/>
</dbReference>
<dbReference type="Gene3D" id="1.20.120.160">
    <property type="entry name" value="HPT domain"/>
    <property type="match status" value="1"/>
</dbReference>
<comment type="caution">
    <text evidence="6">The sequence shown here is derived from an EMBL/GenBank/DDBJ whole genome shotgun (WGS) entry which is preliminary data.</text>
</comment>
<dbReference type="CDD" id="cd00156">
    <property type="entry name" value="REC"/>
    <property type="match status" value="1"/>
</dbReference>